<keyword evidence="2" id="KW-1185">Reference proteome</keyword>
<organism evidence="1 2">
    <name type="scientific">Dreissena polymorpha</name>
    <name type="common">Zebra mussel</name>
    <name type="synonym">Mytilus polymorpha</name>
    <dbReference type="NCBI Taxonomy" id="45954"/>
    <lineage>
        <taxon>Eukaryota</taxon>
        <taxon>Metazoa</taxon>
        <taxon>Spiralia</taxon>
        <taxon>Lophotrochozoa</taxon>
        <taxon>Mollusca</taxon>
        <taxon>Bivalvia</taxon>
        <taxon>Autobranchia</taxon>
        <taxon>Heteroconchia</taxon>
        <taxon>Euheterodonta</taxon>
        <taxon>Imparidentia</taxon>
        <taxon>Neoheterodontei</taxon>
        <taxon>Myida</taxon>
        <taxon>Dreissenoidea</taxon>
        <taxon>Dreissenidae</taxon>
        <taxon>Dreissena</taxon>
    </lineage>
</organism>
<proteinExistence type="predicted"/>
<evidence type="ECO:0000313" key="1">
    <source>
        <dbReference type="EMBL" id="KAH3726886.1"/>
    </source>
</evidence>
<accession>A0A9D4CLG7</accession>
<name>A0A9D4CLG7_DREPO</name>
<dbReference type="Proteomes" id="UP000828390">
    <property type="component" value="Unassembled WGS sequence"/>
</dbReference>
<reference evidence="1" key="2">
    <citation type="submission" date="2020-11" db="EMBL/GenBank/DDBJ databases">
        <authorList>
            <person name="McCartney M.A."/>
            <person name="Auch B."/>
            <person name="Kono T."/>
            <person name="Mallez S."/>
            <person name="Becker A."/>
            <person name="Gohl D.M."/>
            <person name="Silverstein K.A.T."/>
            <person name="Koren S."/>
            <person name="Bechman K.B."/>
            <person name="Herman A."/>
            <person name="Abrahante J.E."/>
            <person name="Garbe J."/>
        </authorList>
    </citation>
    <scope>NUCLEOTIDE SEQUENCE</scope>
    <source>
        <strain evidence="1">Duluth1</strain>
        <tissue evidence="1">Whole animal</tissue>
    </source>
</reference>
<comment type="caution">
    <text evidence="1">The sequence shown here is derived from an EMBL/GenBank/DDBJ whole genome shotgun (WGS) entry which is preliminary data.</text>
</comment>
<gene>
    <name evidence="1" type="ORF">DPMN_052762</name>
</gene>
<dbReference type="AlphaFoldDB" id="A0A9D4CLG7"/>
<evidence type="ECO:0000313" key="2">
    <source>
        <dbReference type="Proteomes" id="UP000828390"/>
    </source>
</evidence>
<dbReference type="EMBL" id="JAIWYP010000012">
    <property type="protein sequence ID" value="KAH3726886.1"/>
    <property type="molecule type" value="Genomic_DNA"/>
</dbReference>
<reference evidence="1" key="1">
    <citation type="journal article" date="2019" name="bioRxiv">
        <title>The Genome of the Zebra Mussel, Dreissena polymorpha: A Resource for Invasive Species Research.</title>
        <authorList>
            <person name="McCartney M.A."/>
            <person name="Auch B."/>
            <person name="Kono T."/>
            <person name="Mallez S."/>
            <person name="Zhang Y."/>
            <person name="Obille A."/>
            <person name="Becker A."/>
            <person name="Abrahante J.E."/>
            <person name="Garbe J."/>
            <person name="Badalamenti J.P."/>
            <person name="Herman A."/>
            <person name="Mangelson H."/>
            <person name="Liachko I."/>
            <person name="Sullivan S."/>
            <person name="Sone E.D."/>
            <person name="Koren S."/>
            <person name="Silverstein K.A.T."/>
            <person name="Beckman K.B."/>
            <person name="Gohl D.M."/>
        </authorList>
    </citation>
    <scope>NUCLEOTIDE SEQUENCE</scope>
    <source>
        <strain evidence="1">Duluth1</strain>
        <tissue evidence="1">Whole animal</tissue>
    </source>
</reference>
<protein>
    <submittedName>
        <fullName evidence="1">Uncharacterized protein</fullName>
    </submittedName>
</protein>
<sequence length="130" mass="14317">MVDTVQHKALRIALRALNCTPGALLEEEAGVLPLDLRRKQQSLNFWDRAKSRHGSNPVNKLVGTGTFIKGKILKRKHVALPFGASIRTLVEDAGLDKVHVADLRPSNPPPWTLGPIDVDLSLSNKITKTR</sequence>